<dbReference type="PANTHER" id="PTHR43388">
    <property type="entry name" value="HYDROGENASE MATURATION FACTOR HOXX"/>
    <property type="match status" value="1"/>
</dbReference>
<dbReference type="eggNOG" id="COG0223">
    <property type="taxonomic scope" value="Bacteria"/>
</dbReference>
<sequence length="175" mass="19494">MRILLFTQALNGLSQRAYSELVERGHTVHIQTADSNTAMELAAAHYQPQLIIASFLHAPLPDSLLKKYTVLAVRPGSGTDRGPARLDGTPAQRWQNWRITVLQAPTEADAGGIWSSKKFGMNPSRQTPYYQHHFTHLAVQSILESVEKLENKSFSPLPLLAAHPLLAGRLHRMKL</sequence>
<dbReference type="InterPro" id="IPR047180">
    <property type="entry name" value="HoxX-like"/>
</dbReference>
<dbReference type="Gene3D" id="3.40.50.12230">
    <property type="match status" value="1"/>
</dbReference>
<reference evidence="1 2" key="1">
    <citation type="journal article" date="2013" name="Genome Announc.">
        <title>Draft Genome Sequence of Cesiribacter andamanensis Strain AMV16T, Isolated from a Soil Sample from a Mud Volcano in the Andaman Islands, India.</title>
        <authorList>
            <person name="Shivaji S."/>
            <person name="Ara S."/>
            <person name="Begum Z."/>
            <person name="Srinivas T.N."/>
            <person name="Singh A."/>
            <person name="Kumar Pinnaka A."/>
        </authorList>
    </citation>
    <scope>NUCLEOTIDE SEQUENCE [LARGE SCALE GENOMIC DNA]</scope>
    <source>
        <strain evidence="1 2">AMV16</strain>
    </source>
</reference>
<dbReference type="AlphaFoldDB" id="M7P2L2"/>
<accession>M7P2L2</accession>
<evidence type="ECO:0000313" key="1">
    <source>
        <dbReference type="EMBL" id="EMR04769.1"/>
    </source>
</evidence>
<protein>
    <recommendedName>
        <fullName evidence="3">Methionyl-tRNA formyltransferase</fullName>
    </recommendedName>
</protein>
<evidence type="ECO:0000313" key="2">
    <source>
        <dbReference type="Proteomes" id="UP000011910"/>
    </source>
</evidence>
<proteinExistence type="predicted"/>
<dbReference type="PANTHER" id="PTHR43388:SF1">
    <property type="entry name" value="HYDROGENASE MATURATION FACTOR HOXX"/>
    <property type="match status" value="1"/>
</dbReference>
<evidence type="ECO:0008006" key="3">
    <source>
        <dbReference type="Google" id="ProtNLM"/>
    </source>
</evidence>
<dbReference type="InterPro" id="IPR036477">
    <property type="entry name" value="Formyl_transf_N_sf"/>
</dbReference>
<gene>
    <name evidence="1" type="ORF">ADICEAN_00040</name>
</gene>
<dbReference type="Proteomes" id="UP000011910">
    <property type="component" value="Unassembled WGS sequence"/>
</dbReference>
<name>M7P2L2_9BACT</name>
<dbReference type="STRING" id="1279009.ADICEAN_00040"/>
<dbReference type="RefSeq" id="WP_009193454.1">
    <property type="nucleotide sequence ID" value="NZ_AODQ01000001.1"/>
</dbReference>
<dbReference type="PATRIC" id="fig|1279009.4.peg.43"/>
<dbReference type="SUPFAM" id="SSF53328">
    <property type="entry name" value="Formyltransferase"/>
    <property type="match status" value="1"/>
</dbReference>
<comment type="caution">
    <text evidence="1">The sequence shown here is derived from an EMBL/GenBank/DDBJ whole genome shotgun (WGS) entry which is preliminary data.</text>
</comment>
<dbReference type="OrthoDB" id="9848041at2"/>
<keyword evidence="2" id="KW-1185">Reference proteome</keyword>
<organism evidence="1 2">
    <name type="scientific">Cesiribacter andamanensis AMV16</name>
    <dbReference type="NCBI Taxonomy" id="1279009"/>
    <lineage>
        <taxon>Bacteria</taxon>
        <taxon>Pseudomonadati</taxon>
        <taxon>Bacteroidota</taxon>
        <taxon>Cytophagia</taxon>
        <taxon>Cytophagales</taxon>
        <taxon>Cesiribacteraceae</taxon>
        <taxon>Cesiribacter</taxon>
    </lineage>
</organism>
<dbReference type="EMBL" id="AODQ01000001">
    <property type="protein sequence ID" value="EMR04769.1"/>
    <property type="molecule type" value="Genomic_DNA"/>
</dbReference>